<comment type="caution">
    <text evidence="3">The sequence shown here is derived from an EMBL/GenBank/DDBJ whole genome shotgun (WGS) entry which is preliminary data.</text>
</comment>
<accession>A0ABR1TEY2</accession>
<evidence type="ECO:0000256" key="1">
    <source>
        <dbReference type="SAM" id="MobiDB-lite"/>
    </source>
</evidence>
<feature type="transmembrane region" description="Helical" evidence="2">
    <location>
        <begin position="35"/>
        <end position="58"/>
    </location>
</feature>
<keyword evidence="2" id="KW-1133">Transmembrane helix</keyword>
<keyword evidence="2" id="KW-0812">Transmembrane</keyword>
<dbReference type="Proteomes" id="UP001444661">
    <property type="component" value="Unassembled WGS sequence"/>
</dbReference>
<name>A0ABR1TEY2_9PEZI</name>
<sequence>MILPTPVLARDSSSSSSSSPAVDGDSAGPDSRRNLIIISTVLGSALIFATILTFLLLWSRKRQRRLAEYREARLRDPHLTWDDYERRRKLRRSILMWEEEVQRDIILRKTLQSRTSFNTSQSRLRTGTPPSTHTTQTRQQQPTTRQPKKMRSQSWHPSTVRAGTSSTIFPEMTEEHRDGFVQEWRDIEASLEQTWQILTGKRHPSTDDTRRPLLRGERGRAARAAADGAPPTAFALGPSGF</sequence>
<organism evidence="3 4">
    <name type="scientific">Apiospora rasikravindrae</name>
    <dbReference type="NCBI Taxonomy" id="990691"/>
    <lineage>
        <taxon>Eukaryota</taxon>
        <taxon>Fungi</taxon>
        <taxon>Dikarya</taxon>
        <taxon>Ascomycota</taxon>
        <taxon>Pezizomycotina</taxon>
        <taxon>Sordariomycetes</taxon>
        <taxon>Xylariomycetidae</taxon>
        <taxon>Amphisphaeriales</taxon>
        <taxon>Apiosporaceae</taxon>
        <taxon>Apiospora</taxon>
    </lineage>
</organism>
<feature type="region of interest" description="Disordered" evidence="1">
    <location>
        <begin position="1"/>
        <end position="28"/>
    </location>
</feature>
<evidence type="ECO:0000313" key="3">
    <source>
        <dbReference type="EMBL" id="KAK8044480.1"/>
    </source>
</evidence>
<evidence type="ECO:0000313" key="4">
    <source>
        <dbReference type="Proteomes" id="UP001444661"/>
    </source>
</evidence>
<reference evidence="3 4" key="1">
    <citation type="submission" date="2023-01" db="EMBL/GenBank/DDBJ databases">
        <title>Analysis of 21 Apiospora genomes using comparative genomics revels a genus with tremendous synthesis potential of carbohydrate active enzymes and secondary metabolites.</title>
        <authorList>
            <person name="Sorensen T."/>
        </authorList>
    </citation>
    <scope>NUCLEOTIDE SEQUENCE [LARGE SCALE GENOMIC DNA]</scope>
    <source>
        <strain evidence="3 4">CBS 33761</strain>
    </source>
</reference>
<dbReference type="EMBL" id="JAQQWK010000003">
    <property type="protein sequence ID" value="KAK8044480.1"/>
    <property type="molecule type" value="Genomic_DNA"/>
</dbReference>
<keyword evidence="4" id="KW-1185">Reference proteome</keyword>
<feature type="compositionally biased region" description="Low complexity" evidence="1">
    <location>
        <begin position="125"/>
        <end position="145"/>
    </location>
</feature>
<protein>
    <submittedName>
        <fullName evidence="3">Uncharacterized protein</fullName>
    </submittedName>
</protein>
<evidence type="ECO:0000256" key="2">
    <source>
        <dbReference type="SAM" id="Phobius"/>
    </source>
</evidence>
<gene>
    <name evidence="3" type="ORF">PG993_004504</name>
</gene>
<feature type="compositionally biased region" description="Polar residues" evidence="1">
    <location>
        <begin position="152"/>
        <end position="164"/>
    </location>
</feature>
<feature type="compositionally biased region" description="Low complexity" evidence="1">
    <location>
        <begin position="222"/>
        <end position="241"/>
    </location>
</feature>
<proteinExistence type="predicted"/>
<feature type="region of interest" description="Disordered" evidence="1">
    <location>
        <begin position="218"/>
        <end position="241"/>
    </location>
</feature>
<feature type="region of interest" description="Disordered" evidence="1">
    <location>
        <begin position="116"/>
        <end position="164"/>
    </location>
</feature>
<keyword evidence="2" id="KW-0472">Membrane</keyword>